<dbReference type="Gene3D" id="2.70.50.30">
    <property type="entry name" value="Coagulation Factor XIII, subunit A, domain 1"/>
    <property type="match status" value="1"/>
</dbReference>
<name>A0A8T2NBE4_9TELE</name>
<gene>
    <name evidence="5" type="ORF">JZ751_028397</name>
</gene>
<keyword evidence="6" id="KW-1185">Reference proteome</keyword>
<dbReference type="GO" id="GO:0005096">
    <property type="term" value="F:GTPase activator activity"/>
    <property type="evidence" value="ECO:0007669"/>
    <property type="project" value="UniProtKB-KW"/>
</dbReference>
<dbReference type="InterPro" id="IPR014756">
    <property type="entry name" value="Ig_E-set"/>
</dbReference>
<reference evidence="5" key="1">
    <citation type="thesis" date="2021" institute="BYU ScholarsArchive" country="Provo, UT, USA">
        <title>Applications of and Algorithms for Genome Assembly and Genomic Analyses with an Emphasis on Marine Teleosts.</title>
        <authorList>
            <person name="Pickett B.D."/>
        </authorList>
    </citation>
    <scope>NUCLEOTIDE SEQUENCE</scope>
    <source>
        <strain evidence="5">HI-2016</strain>
    </source>
</reference>
<dbReference type="PANTHER" id="PTHR10980">
    <property type="entry name" value="RHO GDP-DISSOCIATION INHIBITOR"/>
    <property type="match status" value="1"/>
</dbReference>
<evidence type="ECO:0000256" key="3">
    <source>
        <dbReference type="ARBA" id="ARBA00022468"/>
    </source>
</evidence>
<sequence>MIGMDVCELGGQILELLWLTVCYKDILAEKEAERHIHEEDETGLNYQPPAMKSLVEIRSLDKDDESLNKYKQALLGPGPVMPDPSVPNIQVTRLTLVSGQAPGPITMDLTGDVEALKEQAFMMKEGMDYRVKIHFKVNREIVSGLRYVQLTYRKGVRVDKAVYMVGSYRPQKEEHEFLTPLEEAPKGMVVRGTYHIKSLFTDDDKTDHLSWDWKLQIKKDWEE</sequence>
<dbReference type="SUPFAM" id="SSF81296">
    <property type="entry name" value="E set domains"/>
    <property type="match status" value="1"/>
</dbReference>
<dbReference type="AlphaFoldDB" id="A0A8T2NBE4"/>
<keyword evidence="3" id="KW-0343">GTPase activation</keyword>
<keyword evidence="4" id="KW-0963">Cytoplasm</keyword>
<organism evidence="5 6">
    <name type="scientific">Albula glossodonta</name>
    <name type="common">roundjaw bonefish</name>
    <dbReference type="NCBI Taxonomy" id="121402"/>
    <lineage>
        <taxon>Eukaryota</taxon>
        <taxon>Metazoa</taxon>
        <taxon>Chordata</taxon>
        <taxon>Craniata</taxon>
        <taxon>Vertebrata</taxon>
        <taxon>Euteleostomi</taxon>
        <taxon>Actinopterygii</taxon>
        <taxon>Neopterygii</taxon>
        <taxon>Teleostei</taxon>
        <taxon>Albuliformes</taxon>
        <taxon>Albulidae</taxon>
        <taxon>Albula</taxon>
    </lineage>
</organism>
<comment type="similarity">
    <text evidence="2">Belongs to the Rho GDI family.</text>
</comment>
<comment type="subcellular location">
    <subcellularLocation>
        <location evidence="1">Cytoplasm</location>
    </subcellularLocation>
</comment>
<comment type="caution">
    <text evidence="5">The sequence shown here is derived from an EMBL/GenBank/DDBJ whole genome shotgun (WGS) entry which is preliminary data.</text>
</comment>
<dbReference type="Pfam" id="PF02115">
    <property type="entry name" value="Rho_GDI"/>
    <property type="match status" value="1"/>
</dbReference>
<proteinExistence type="inferred from homology"/>
<dbReference type="FunFam" id="2.70.50.30:FF:000004">
    <property type="entry name" value="Rho GDP-dissociation inhibitor 1"/>
    <property type="match status" value="1"/>
</dbReference>
<accession>A0A8T2NBE4</accession>
<dbReference type="OrthoDB" id="1683373at2759"/>
<dbReference type="GO" id="GO:0005829">
    <property type="term" value="C:cytosol"/>
    <property type="evidence" value="ECO:0007669"/>
    <property type="project" value="TreeGrafter"/>
</dbReference>
<evidence type="ECO:0000313" key="6">
    <source>
        <dbReference type="Proteomes" id="UP000824540"/>
    </source>
</evidence>
<dbReference type="InterPro" id="IPR000406">
    <property type="entry name" value="Rho_GDI"/>
</dbReference>
<dbReference type="PRINTS" id="PR00492">
    <property type="entry name" value="RHOGDI"/>
</dbReference>
<evidence type="ECO:0000256" key="4">
    <source>
        <dbReference type="ARBA" id="ARBA00022490"/>
    </source>
</evidence>
<dbReference type="InterPro" id="IPR024792">
    <property type="entry name" value="RhoGDI_dom_sf"/>
</dbReference>
<evidence type="ECO:0000256" key="1">
    <source>
        <dbReference type="ARBA" id="ARBA00004496"/>
    </source>
</evidence>
<protein>
    <submittedName>
        <fullName evidence="5">Uncharacterized protein</fullName>
    </submittedName>
</protein>
<evidence type="ECO:0000256" key="2">
    <source>
        <dbReference type="ARBA" id="ARBA00009758"/>
    </source>
</evidence>
<dbReference type="GO" id="GO:0005094">
    <property type="term" value="F:Rho GDP-dissociation inhibitor activity"/>
    <property type="evidence" value="ECO:0007669"/>
    <property type="project" value="InterPro"/>
</dbReference>
<dbReference type="GO" id="GO:0016020">
    <property type="term" value="C:membrane"/>
    <property type="evidence" value="ECO:0007669"/>
    <property type="project" value="TreeGrafter"/>
</dbReference>
<dbReference type="Proteomes" id="UP000824540">
    <property type="component" value="Unassembled WGS sequence"/>
</dbReference>
<dbReference type="EMBL" id="JAFBMS010000083">
    <property type="protein sequence ID" value="KAG9337639.1"/>
    <property type="molecule type" value="Genomic_DNA"/>
</dbReference>
<dbReference type="PANTHER" id="PTHR10980:SF8">
    <property type="entry name" value="RHO GDP-DISSOCIATION INHIBITOR 3"/>
    <property type="match status" value="1"/>
</dbReference>
<dbReference type="GO" id="GO:0007266">
    <property type="term" value="P:Rho protein signal transduction"/>
    <property type="evidence" value="ECO:0007669"/>
    <property type="project" value="InterPro"/>
</dbReference>
<evidence type="ECO:0000313" key="5">
    <source>
        <dbReference type="EMBL" id="KAG9337639.1"/>
    </source>
</evidence>
<dbReference type="GO" id="GO:0007399">
    <property type="term" value="P:nervous system development"/>
    <property type="evidence" value="ECO:0007669"/>
    <property type="project" value="UniProtKB-ARBA"/>
</dbReference>